<name>A0ABZ0YZZ1_9GAMM</name>
<proteinExistence type="inferred from homology"/>
<evidence type="ECO:0000313" key="8">
    <source>
        <dbReference type="EMBL" id="WQH17094.1"/>
    </source>
</evidence>
<dbReference type="Gene3D" id="2.30.30.910">
    <property type="match status" value="1"/>
</dbReference>
<dbReference type="Proteomes" id="UP001327459">
    <property type="component" value="Chromosome"/>
</dbReference>
<keyword evidence="3 5" id="KW-1005">Bacterial flagellum biogenesis</keyword>
<feature type="domain" description="FlgD Tudor-like" evidence="7">
    <location>
        <begin position="86"/>
        <end position="228"/>
    </location>
</feature>
<dbReference type="InterPro" id="IPR025963">
    <property type="entry name" value="FLgD_Tudor"/>
</dbReference>
<evidence type="ECO:0000256" key="4">
    <source>
        <dbReference type="ARBA" id="ARBA00024746"/>
    </source>
</evidence>
<sequence>MTSSVNSDIYADLGLAASKGNKGENKQNLDQTDFLKLLTTQMQNQDPMKPMDNTQFVAQMAQFSSLEGITQLNDTVSGFQESVQSNQVMQASSLVGKAAMVKGDTAQMYHMQQADGSTAPSGILGAVDVPAGASKMSVEITNASGQVVKTIDVPVNGSDRPSFSWDGRLKDGRMAPEGNYKVNATATVDGKGQAPQTYVGAVISSVGVTKNGPELNLDGLSSVKLSDIVEIIN</sequence>
<protein>
    <recommendedName>
        <fullName evidence="2 5">Basal-body rod modification protein FlgD</fullName>
    </recommendedName>
</protein>
<dbReference type="Pfam" id="PF13861">
    <property type="entry name" value="FLgD_tudor"/>
    <property type="match status" value="1"/>
</dbReference>
<evidence type="ECO:0000259" key="7">
    <source>
        <dbReference type="Pfam" id="PF13861"/>
    </source>
</evidence>
<keyword evidence="8" id="KW-0966">Cell projection</keyword>
<evidence type="ECO:0000259" key="6">
    <source>
        <dbReference type="Pfam" id="PF13860"/>
    </source>
</evidence>
<dbReference type="InterPro" id="IPR025965">
    <property type="entry name" value="FlgD/Vpr_Ig-like"/>
</dbReference>
<evidence type="ECO:0000256" key="5">
    <source>
        <dbReference type="RuleBase" id="RU362076"/>
    </source>
</evidence>
<dbReference type="InterPro" id="IPR005648">
    <property type="entry name" value="FlgD"/>
</dbReference>
<keyword evidence="8" id="KW-0969">Cilium</keyword>
<accession>A0ABZ0YZZ1</accession>
<evidence type="ECO:0000313" key="9">
    <source>
        <dbReference type="Proteomes" id="UP001327459"/>
    </source>
</evidence>
<reference evidence="8 9" key="1">
    <citation type="submission" date="2023-11" db="EMBL/GenBank/DDBJ databases">
        <title>MicrobeMod: A computational toolkit for identifying prokaryotic methylation and restriction-modification with nanopore sequencing.</title>
        <authorList>
            <person name="Crits-Christoph A."/>
            <person name="Kang S.C."/>
            <person name="Lee H."/>
            <person name="Ostrov N."/>
        </authorList>
    </citation>
    <scope>NUCLEOTIDE SEQUENCE [LARGE SCALE GENOMIC DNA]</scope>
    <source>
        <strain evidence="8 9">ATCC 49870</strain>
    </source>
</reference>
<organism evidence="8 9">
    <name type="scientific">Guyparkeria halophila</name>
    <dbReference type="NCBI Taxonomy" id="47960"/>
    <lineage>
        <taxon>Bacteria</taxon>
        <taxon>Pseudomonadati</taxon>
        <taxon>Pseudomonadota</taxon>
        <taxon>Gammaproteobacteria</taxon>
        <taxon>Chromatiales</taxon>
        <taxon>Thioalkalibacteraceae</taxon>
        <taxon>Guyparkeria</taxon>
    </lineage>
</organism>
<comment type="similarity">
    <text evidence="1 5">Belongs to the FlgD family.</text>
</comment>
<keyword evidence="8" id="KW-0282">Flagellum</keyword>
<keyword evidence="9" id="KW-1185">Reference proteome</keyword>
<dbReference type="EMBL" id="CP140153">
    <property type="protein sequence ID" value="WQH17094.1"/>
    <property type="molecule type" value="Genomic_DNA"/>
</dbReference>
<dbReference type="Gene3D" id="2.60.40.4070">
    <property type="match status" value="1"/>
</dbReference>
<dbReference type="Pfam" id="PF03963">
    <property type="entry name" value="FlgD"/>
    <property type="match status" value="1"/>
</dbReference>
<evidence type="ECO:0000256" key="1">
    <source>
        <dbReference type="ARBA" id="ARBA00010577"/>
    </source>
</evidence>
<dbReference type="Pfam" id="PF13860">
    <property type="entry name" value="FlgD_ig"/>
    <property type="match status" value="1"/>
</dbReference>
<gene>
    <name evidence="8" type="ORF">SR882_04100</name>
</gene>
<dbReference type="RefSeq" id="WP_322522076.1">
    <property type="nucleotide sequence ID" value="NZ_CP140153.1"/>
</dbReference>
<evidence type="ECO:0000256" key="2">
    <source>
        <dbReference type="ARBA" id="ARBA00016013"/>
    </source>
</evidence>
<comment type="function">
    <text evidence="4 5">Required for flagellar hook formation. May act as a scaffolding protein.</text>
</comment>
<feature type="domain" description="FlgD/Vpr Ig-like" evidence="6">
    <location>
        <begin position="125"/>
        <end position="187"/>
    </location>
</feature>
<evidence type="ECO:0000256" key="3">
    <source>
        <dbReference type="ARBA" id="ARBA00022795"/>
    </source>
</evidence>